<evidence type="ECO:0000313" key="1">
    <source>
        <dbReference type="EMBL" id="QHQ60011.1"/>
    </source>
</evidence>
<dbReference type="Pfam" id="PF14070">
    <property type="entry name" value="YjfB_motility"/>
    <property type="match status" value="1"/>
</dbReference>
<name>A0A6P1TIZ0_9FIRM</name>
<reference evidence="1 2" key="1">
    <citation type="submission" date="2020-01" db="EMBL/GenBank/DDBJ databases">
        <title>Genome analysis of Anaerocolumna sp. CBA3638.</title>
        <authorList>
            <person name="Kim J."/>
            <person name="Roh S.W."/>
        </authorList>
    </citation>
    <scope>NUCLEOTIDE SEQUENCE [LARGE SCALE GENOMIC DNA]</scope>
    <source>
        <strain evidence="1 2">CBA3638</strain>
    </source>
</reference>
<dbReference type="EMBL" id="CP048000">
    <property type="protein sequence ID" value="QHQ60011.1"/>
    <property type="molecule type" value="Genomic_DNA"/>
</dbReference>
<dbReference type="Proteomes" id="UP000464314">
    <property type="component" value="Chromosome"/>
</dbReference>
<dbReference type="KEGG" id="anr:Ana3638_03790"/>
<organism evidence="1 2">
    <name type="scientific">Anaerocolumna sedimenticola</name>
    <dbReference type="NCBI Taxonomy" id="2696063"/>
    <lineage>
        <taxon>Bacteria</taxon>
        <taxon>Bacillati</taxon>
        <taxon>Bacillota</taxon>
        <taxon>Clostridia</taxon>
        <taxon>Lachnospirales</taxon>
        <taxon>Lachnospiraceae</taxon>
        <taxon>Anaerocolumna</taxon>
    </lineage>
</organism>
<keyword evidence="2" id="KW-1185">Reference proteome</keyword>
<proteinExistence type="predicted"/>
<dbReference type="AlphaFoldDB" id="A0A6P1TIZ0"/>
<accession>A0A6P1TIZ0</accession>
<sequence length="58" mass="6300">MDISMASMLQSQSQIITQVSTAVLNMNLDTVEGMGDSLVKMMEQSVNPNVGQNIDIKI</sequence>
<protein>
    <submittedName>
        <fullName evidence="1">Putative motility protein</fullName>
    </submittedName>
</protein>
<dbReference type="InterPro" id="IPR025906">
    <property type="entry name" value="YjfB_motility"/>
</dbReference>
<gene>
    <name evidence="1" type="ORF">Ana3638_03790</name>
</gene>
<evidence type="ECO:0000313" key="2">
    <source>
        <dbReference type="Proteomes" id="UP000464314"/>
    </source>
</evidence>
<dbReference type="RefSeq" id="WP_161836847.1">
    <property type="nucleotide sequence ID" value="NZ_CP048000.1"/>
</dbReference>